<reference evidence="2" key="1">
    <citation type="journal article" date="2019" name="Int. J. Syst. Evol. Microbiol.">
        <title>The Global Catalogue of Microorganisms (GCM) 10K type strain sequencing project: providing services to taxonomists for standard genome sequencing and annotation.</title>
        <authorList>
            <consortium name="The Broad Institute Genomics Platform"/>
            <consortium name="The Broad Institute Genome Sequencing Center for Infectious Disease"/>
            <person name="Wu L."/>
            <person name="Ma J."/>
        </authorList>
    </citation>
    <scope>NUCLEOTIDE SEQUENCE [LARGE SCALE GENOMIC DNA]</scope>
    <source>
        <strain evidence="2">CCUG 43114</strain>
    </source>
</reference>
<evidence type="ECO:0000313" key="1">
    <source>
        <dbReference type="EMBL" id="MFC5382266.1"/>
    </source>
</evidence>
<dbReference type="RefSeq" id="WP_340271247.1">
    <property type="nucleotide sequence ID" value="NZ_JBBEOG010000010.1"/>
</dbReference>
<accession>A0ABW0GVS1</accession>
<proteinExistence type="predicted"/>
<name>A0ABW0GVS1_9MICO</name>
<evidence type="ECO:0008006" key="3">
    <source>
        <dbReference type="Google" id="ProtNLM"/>
    </source>
</evidence>
<protein>
    <recommendedName>
        <fullName evidence="3">ArsA HSP20-like domain-containing protein</fullName>
    </recommendedName>
</protein>
<comment type="caution">
    <text evidence="1">The sequence shown here is derived from an EMBL/GenBank/DDBJ whole genome shotgun (WGS) entry which is preliminary data.</text>
</comment>
<dbReference type="EMBL" id="JBHSLD010000015">
    <property type="protein sequence ID" value="MFC5382266.1"/>
    <property type="molecule type" value="Genomic_DNA"/>
</dbReference>
<sequence length="286" mass="29503">MRLLVDPGCCPAGRGAAEAVRRAGGKAVVRPAARSDPDAGTAPATAWAPRLAAAWGIAADVVGLVGRDGRGLPVALVDELALWEDAAAEVAAGRADAVVVSVPRSLEPARFVAAPLLAARLLDERLAGLAARVGDDPVAASLVADLLDLRVVVRGLLEVAGTAVVVGGLGEHDAARCGWPVVGLPRVPARAPLAAPTATAGHRREEVADGTRYVWWCDLPRGARPALEVEGDVLHVRPLGEDAGATSSVRLPAALARCTTERARQVGSGDGTRLELRLRPDPGLWR</sequence>
<gene>
    <name evidence="1" type="ORF">ACFPJ6_15975</name>
</gene>
<evidence type="ECO:0000313" key="2">
    <source>
        <dbReference type="Proteomes" id="UP001596122"/>
    </source>
</evidence>
<dbReference type="Proteomes" id="UP001596122">
    <property type="component" value="Unassembled WGS sequence"/>
</dbReference>
<organism evidence="1 2">
    <name type="scientific">Aquipuribacter nitratireducens</name>
    <dbReference type="NCBI Taxonomy" id="650104"/>
    <lineage>
        <taxon>Bacteria</taxon>
        <taxon>Bacillati</taxon>
        <taxon>Actinomycetota</taxon>
        <taxon>Actinomycetes</taxon>
        <taxon>Micrococcales</taxon>
        <taxon>Intrasporangiaceae</taxon>
        <taxon>Aquipuribacter</taxon>
    </lineage>
</organism>
<keyword evidence="2" id="KW-1185">Reference proteome</keyword>